<dbReference type="AlphaFoldDB" id="W4VQI8"/>
<dbReference type="EMBL" id="BAVS01000067">
    <property type="protein sequence ID" value="GAE95481.1"/>
    <property type="molecule type" value="Genomic_DNA"/>
</dbReference>
<dbReference type="Proteomes" id="UP000019102">
    <property type="component" value="Unassembled WGS sequence"/>
</dbReference>
<keyword evidence="3" id="KW-1185">Reference proteome</keyword>
<keyword evidence="1" id="KW-0472">Membrane</keyword>
<proteinExistence type="predicted"/>
<organism evidence="2 3">
    <name type="scientific">Gracilibacillus boraciitolerans JCM 21714</name>
    <dbReference type="NCBI Taxonomy" id="1298598"/>
    <lineage>
        <taxon>Bacteria</taxon>
        <taxon>Bacillati</taxon>
        <taxon>Bacillota</taxon>
        <taxon>Bacilli</taxon>
        <taxon>Bacillales</taxon>
        <taxon>Bacillaceae</taxon>
        <taxon>Gracilibacillus</taxon>
    </lineage>
</organism>
<dbReference type="STRING" id="1298598.JCM21714_4743"/>
<accession>W4VQI8</accession>
<gene>
    <name evidence="2" type="ORF">JCM21714_4743</name>
</gene>
<reference evidence="2 3" key="1">
    <citation type="journal article" date="2014" name="Genome Announc.">
        <title>Draft Genome Sequence of the Boron-Tolerant and Moderately Halotolerant Bacterium Gracilibacillus boraciitolerans JCM 21714T.</title>
        <authorList>
            <person name="Ahmed I."/>
            <person name="Oshima K."/>
            <person name="Suda W."/>
            <person name="Kitamura K."/>
            <person name="Iida T."/>
            <person name="Ohmori Y."/>
            <person name="Fujiwara T."/>
            <person name="Hattori M."/>
            <person name="Ohkuma M."/>
        </authorList>
    </citation>
    <scope>NUCLEOTIDE SEQUENCE [LARGE SCALE GENOMIC DNA]</scope>
    <source>
        <strain evidence="2 3">JCM 21714</strain>
    </source>
</reference>
<dbReference type="eggNOG" id="ENOG5034A36">
    <property type="taxonomic scope" value="Bacteria"/>
</dbReference>
<evidence type="ECO:0000256" key="1">
    <source>
        <dbReference type="SAM" id="Phobius"/>
    </source>
</evidence>
<comment type="caution">
    <text evidence="2">The sequence shown here is derived from an EMBL/GenBank/DDBJ whole genome shotgun (WGS) entry which is preliminary data.</text>
</comment>
<evidence type="ECO:0000313" key="2">
    <source>
        <dbReference type="EMBL" id="GAE95481.1"/>
    </source>
</evidence>
<evidence type="ECO:0000313" key="3">
    <source>
        <dbReference type="Proteomes" id="UP000019102"/>
    </source>
</evidence>
<feature type="transmembrane region" description="Helical" evidence="1">
    <location>
        <begin position="56"/>
        <end position="76"/>
    </location>
</feature>
<sequence>MFYEEVKEIYLTEPMIEDYIDDGKVVYKLEIWLAIISFIIFIMLTIVYFITLSLILLIFAVFLFLIFCLSLKRLSFARIKLYRKRKQSYAN</sequence>
<keyword evidence="1" id="KW-1133">Transmembrane helix</keyword>
<keyword evidence="1" id="KW-0812">Transmembrane</keyword>
<name>W4VQI8_9BACI</name>
<protein>
    <submittedName>
        <fullName evidence="2">Uncharacterized protein</fullName>
    </submittedName>
</protein>
<feature type="transmembrane region" description="Helical" evidence="1">
    <location>
        <begin position="31"/>
        <end position="50"/>
    </location>
</feature>